<gene>
    <name evidence="2" type="primary">RvY_16609</name>
    <name evidence="2" type="synonym">RvY_16609.2</name>
    <name evidence="2" type="ORF">RvY_16609-2</name>
</gene>
<accession>A0A1D1W5F4</accession>
<evidence type="ECO:0000313" key="3">
    <source>
        <dbReference type="Proteomes" id="UP000186922"/>
    </source>
</evidence>
<dbReference type="Proteomes" id="UP000186922">
    <property type="component" value="Unassembled WGS sequence"/>
</dbReference>
<protein>
    <submittedName>
        <fullName evidence="2">Uncharacterized protein</fullName>
    </submittedName>
</protein>
<proteinExistence type="predicted"/>
<keyword evidence="1" id="KW-0472">Membrane</keyword>
<sequence length="85" mass="9500">MRTSSLCIQAPSFIQLPILGFGLSGYGFFLRLYLSLLTKAALMASGQRNSSTLQKSSTVVLVKFGVIWCFVSSRETRTRYSLRKN</sequence>
<dbReference type="AlphaFoldDB" id="A0A1D1W5F4"/>
<organism evidence="2 3">
    <name type="scientific">Ramazzottius varieornatus</name>
    <name type="common">Water bear</name>
    <name type="synonym">Tardigrade</name>
    <dbReference type="NCBI Taxonomy" id="947166"/>
    <lineage>
        <taxon>Eukaryota</taxon>
        <taxon>Metazoa</taxon>
        <taxon>Ecdysozoa</taxon>
        <taxon>Tardigrada</taxon>
        <taxon>Eutardigrada</taxon>
        <taxon>Parachela</taxon>
        <taxon>Hypsibioidea</taxon>
        <taxon>Ramazzottiidae</taxon>
        <taxon>Ramazzottius</taxon>
    </lineage>
</organism>
<comment type="caution">
    <text evidence="2">The sequence shown here is derived from an EMBL/GenBank/DDBJ whole genome shotgun (WGS) entry which is preliminary data.</text>
</comment>
<feature type="transmembrane region" description="Helical" evidence="1">
    <location>
        <begin position="12"/>
        <end position="33"/>
    </location>
</feature>
<keyword evidence="3" id="KW-1185">Reference proteome</keyword>
<reference evidence="2 3" key="1">
    <citation type="journal article" date="2016" name="Nat. Commun.">
        <title>Extremotolerant tardigrade genome and improved radiotolerance of human cultured cells by tardigrade-unique protein.</title>
        <authorList>
            <person name="Hashimoto T."/>
            <person name="Horikawa D.D."/>
            <person name="Saito Y."/>
            <person name="Kuwahara H."/>
            <person name="Kozuka-Hata H."/>
            <person name="Shin-I T."/>
            <person name="Minakuchi Y."/>
            <person name="Ohishi K."/>
            <person name="Motoyama A."/>
            <person name="Aizu T."/>
            <person name="Enomoto A."/>
            <person name="Kondo K."/>
            <person name="Tanaka S."/>
            <person name="Hara Y."/>
            <person name="Koshikawa S."/>
            <person name="Sagara H."/>
            <person name="Miura T."/>
            <person name="Yokobori S."/>
            <person name="Miyagawa K."/>
            <person name="Suzuki Y."/>
            <person name="Kubo T."/>
            <person name="Oyama M."/>
            <person name="Kohara Y."/>
            <person name="Fujiyama A."/>
            <person name="Arakawa K."/>
            <person name="Katayama T."/>
            <person name="Toyoda A."/>
            <person name="Kunieda T."/>
        </authorList>
    </citation>
    <scope>NUCLEOTIDE SEQUENCE [LARGE SCALE GENOMIC DNA]</scope>
    <source>
        <strain evidence="2 3">YOKOZUNA-1</strain>
    </source>
</reference>
<keyword evidence="1" id="KW-0812">Transmembrane</keyword>
<name>A0A1D1W5F4_RAMVA</name>
<keyword evidence="1" id="KW-1133">Transmembrane helix</keyword>
<dbReference type="EMBL" id="BDGG01000014">
    <property type="protein sequence ID" value="GAV06654.1"/>
    <property type="molecule type" value="Genomic_DNA"/>
</dbReference>
<evidence type="ECO:0000256" key="1">
    <source>
        <dbReference type="SAM" id="Phobius"/>
    </source>
</evidence>
<evidence type="ECO:0000313" key="2">
    <source>
        <dbReference type="EMBL" id="GAV06654.1"/>
    </source>
</evidence>
<feature type="transmembrane region" description="Helical" evidence="1">
    <location>
        <begin position="53"/>
        <end position="71"/>
    </location>
</feature>